<sequence length="697" mass="79922">MDQAQHAQAKSDGIMKIILYILDQHLSDMVFLMEVHNGYRFTYSYVNEYGLIHAGLSPDSIGKTFQEVLPHDLAKEMQTVYEKVVKTKQNLSYVDEMQERESSRFYESKLTFLPDIEPGRSFVVSVTREVTKGIQEKQLLLDSEQRFRSFVDHNDDGVIAINFDGVITESNDSAKKILQFHDNSQKNFLHEYLDTNDKEEVAKAVERTKNGEITVISDVKCKVSPTKVKTIQFKTVPIMVNGDVVGVYVILRDETEKVEKAEKIEYMTLHDHLTGLWNRKALLEDLQKNMSPSNGQHPFALLYMDLDRFKHINDAFGHKKGDSLLREIADRLVKFVHSEMKVYRQGGDEFIILVPAAGMKEAERAANLVNEIFEQPFVINDQEIFLSPSIGISLYPTNGTDAETLIKHADHALYEVKDKGRAHYRFFHTEMNESFSNAVMLESHLRRAIEMDELSLHYQPQVNLITGDIESFEALLRWNNGKFGMVPPSQFIPLAEKTGLILSIGRWVIEEACRQLNSWNNKGINTRVAINISPKQFFQSDFVGHLKWALEHFSIEPSSLEIEVTEGAMEDTRTMVSVLQEVKETGIIISVDDFGTGYSSLHYLKRFPIDILKIDQSFVREMMRNEKDAAITQTIIHLAHHLGLEVVAEGVEEEEQVNFLKKFHCQKAQGYFFSKPKGSMETEAFLLEYKKESKQLQ</sequence>
<dbReference type="PROSITE" id="PS50112">
    <property type="entry name" value="PAS"/>
    <property type="match status" value="1"/>
</dbReference>
<dbReference type="InterPro" id="IPR013656">
    <property type="entry name" value="PAS_4"/>
</dbReference>
<dbReference type="PROSITE" id="PS50887">
    <property type="entry name" value="GGDEF"/>
    <property type="match status" value="1"/>
</dbReference>
<feature type="domain" description="GGDEF" evidence="3">
    <location>
        <begin position="297"/>
        <end position="429"/>
    </location>
</feature>
<gene>
    <name evidence="4" type="ORF">G8O30_03955</name>
</gene>
<dbReference type="InterPro" id="IPR000160">
    <property type="entry name" value="GGDEF_dom"/>
</dbReference>
<dbReference type="InterPro" id="IPR000014">
    <property type="entry name" value="PAS"/>
</dbReference>
<dbReference type="InterPro" id="IPR001633">
    <property type="entry name" value="EAL_dom"/>
</dbReference>
<dbReference type="CDD" id="cd01948">
    <property type="entry name" value="EAL"/>
    <property type="match status" value="1"/>
</dbReference>
<name>A0A7S8CA26_9BACI</name>
<evidence type="ECO:0000259" key="1">
    <source>
        <dbReference type="PROSITE" id="PS50112"/>
    </source>
</evidence>
<dbReference type="InterPro" id="IPR043128">
    <property type="entry name" value="Rev_trsase/Diguanyl_cyclase"/>
</dbReference>
<dbReference type="CDD" id="cd01949">
    <property type="entry name" value="GGDEF"/>
    <property type="match status" value="1"/>
</dbReference>
<reference evidence="4 5" key="1">
    <citation type="submission" date="2019-07" db="EMBL/GenBank/DDBJ databases">
        <title>Genome sequence of 2 isolates from Red Sea Mangroves.</title>
        <authorList>
            <person name="Sefrji F."/>
            <person name="Michoud G."/>
            <person name="Merlino G."/>
            <person name="Daffonchio D."/>
        </authorList>
    </citation>
    <scope>NUCLEOTIDE SEQUENCE [LARGE SCALE GENOMIC DNA]</scope>
    <source>
        <strain evidence="4 5">R1DC41</strain>
    </source>
</reference>
<dbReference type="SUPFAM" id="SSF55785">
    <property type="entry name" value="PYP-like sensor domain (PAS domain)"/>
    <property type="match status" value="1"/>
</dbReference>
<dbReference type="Pfam" id="PF00563">
    <property type="entry name" value="EAL"/>
    <property type="match status" value="1"/>
</dbReference>
<dbReference type="EMBL" id="CP049742">
    <property type="protein sequence ID" value="QPC46170.1"/>
    <property type="molecule type" value="Genomic_DNA"/>
</dbReference>
<proteinExistence type="predicted"/>
<evidence type="ECO:0000259" key="3">
    <source>
        <dbReference type="PROSITE" id="PS50887"/>
    </source>
</evidence>
<dbReference type="Proteomes" id="UP000593626">
    <property type="component" value="Chromosome"/>
</dbReference>
<dbReference type="PANTHER" id="PTHR44757">
    <property type="entry name" value="DIGUANYLATE CYCLASE DGCP"/>
    <property type="match status" value="1"/>
</dbReference>
<protein>
    <submittedName>
        <fullName evidence="4">EAL domain-containing protein</fullName>
    </submittedName>
</protein>
<feature type="domain" description="EAL" evidence="2">
    <location>
        <begin position="438"/>
        <end position="690"/>
    </location>
</feature>
<evidence type="ECO:0000259" key="2">
    <source>
        <dbReference type="PROSITE" id="PS50883"/>
    </source>
</evidence>
<dbReference type="FunFam" id="3.20.20.450:FF:000001">
    <property type="entry name" value="Cyclic di-GMP phosphodiesterase yahA"/>
    <property type="match status" value="1"/>
</dbReference>
<accession>A0A7S8CA26</accession>
<dbReference type="Pfam" id="PF00990">
    <property type="entry name" value="GGDEF"/>
    <property type="match status" value="1"/>
</dbReference>
<evidence type="ECO:0000313" key="4">
    <source>
        <dbReference type="EMBL" id="QPC46170.1"/>
    </source>
</evidence>
<dbReference type="Gene3D" id="3.30.450.20">
    <property type="entry name" value="PAS domain"/>
    <property type="match status" value="2"/>
</dbReference>
<dbReference type="NCBIfam" id="TIGR00254">
    <property type="entry name" value="GGDEF"/>
    <property type="match status" value="1"/>
</dbReference>
<dbReference type="Gene3D" id="3.20.20.450">
    <property type="entry name" value="EAL domain"/>
    <property type="match status" value="1"/>
</dbReference>
<feature type="domain" description="PAS" evidence="1">
    <location>
        <begin position="143"/>
        <end position="212"/>
    </location>
</feature>
<dbReference type="InterPro" id="IPR035965">
    <property type="entry name" value="PAS-like_dom_sf"/>
</dbReference>
<dbReference type="PANTHER" id="PTHR44757:SF2">
    <property type="entry name" value="BIOFILM ARCHITECTURE MAINTENANCE PROTEIN MBAA"/>
    <property type="match status" value="1"/>
</dbReference>
<dbReference type="Pfam" id="PF08448">
    <property type="entry name" value="PAS_4"/>
    <property type="match status" value="1"/>
</dbReference>
<dbReference type="SMART" id="SM00091">
    <property type="entry name" value="PAS"/>
    <property type="match status" value="2"/>
</dbReference>
<dbReference type="SMART" id="SM00052">
    <property type="entry name" value="EAL"/>
    <property type="match status" value="1"/>
</dbReference>
<dbReference type="SUPFAM" id="SSF141868">
    <property type="entry name" value="EAL domain-like"/>
    <property type="match status" value="1"/>
</dbReference>
<keyword evidence="5" id="KW-1185">Reference proteome</keyword>
<organism evidence="4 5">
    <name type="scientific">Mangrovibacillus cuniculi</name>
    <dbReference type="NCBI Taxonomy" id="2593652"/>
    <lineage>
        <taxon>Bacteria</taxon>
        <taxon>Bacillati</taxon>
        <taxon>Bacillota</taxon>
        <taxon>Bacilli</taxon>
        <taxon>Bacillales</taxon>
        <taxon>Bacillaceae</taxon>
        <taxon>Mangrovibacillus</taxon>
    </lineage>
</organism>
<dbReference type="SMART" id="SM00267">
    <property type="entry name" value="GGDEF"/>
    <property type="match status" value="1"/>
</dbReference>
<dbReference type="InterPro" id="IPR052155">
    <property type="entry name" value="Biofilm_reg_signaling"/>
</dbReference>
<evidence type="ECO:0000313" key="5">
    <source>
        <dbReference type="Proteomes" id="UP000593626"/>
    </source>
</evidence>
<dbReference type="KEGG" id="mcui:G8O30_03955"/>
<dbReference type="NCBIfam" id="TIGR00229">
    <property type="entry name" value="sensory_box"/>
    <property type="match status" value="1"/>
</dbReference>
<dbReference type="InterPro" id="IPR029787">
    <property type="entry name" value="Nucleotide_cyclase"/>
</dbReference>
<dbReference type="Gene3D" id="3.30.70.270">
    <property type="match status" value="1"/>
</dbReference>
<dbReference type="InterPro" id="IPR035919">
    <property type="entry name" value="EAL_sf"/>
</dbReference>
<dbReference type="AlphaFoldDB" id="A0A7S8CA26"/>
<dbReference type="RefSeq" id="WP_239673695.1">
    <property type="nucleotide sequence ID" value="NZ_CP049742.1"/>
</dbReference>
<dbReference type="SUPFAM" id="SSF55073">
    <property type="entry name" value="Nucleotide cyclase"/>
    <property type="match status" value="1"/>
</dbReference>
<dbReference type="PROSITE" id="PS50883">
    <property type="entry name" value="EAL"/>
    <property type="match status" value="1"/>
</dbReference>